<dbReference type="RefSeq" id="XP_026631770.1">
    <property type="nucleotide sequence ID" value="XM_026764486.1"/>
</dbReference>
<proteinExistence type="predicted"/>
<name>A0A3F3QHI2_9EURO</name>
<protein>
    <submittedName>
        <fullName evidence="1">Uncharacterized protein</fullName>
    </submittedName>
</protein>
<organism evidence="1 2">
    <name type="scientific">Aspergillus welwitschiae</name>
    <dbReference type="NCBI Taxonomy" id="1341132"/>
    <lineage>
        <taxon>Eukaryota</taxon>
        <taxon>Fungi</taxon>
        <taxon>Dikarya</taxon>
        <taxon>Ascomycota</taxon>
        <taxon>Pezizomycotina</taxon>
        <taxon>Eurotiomycetes</taxon>
        <taxon>Eurotiomycetidae</taxon>
        <taxon>Eurotiales</taxon>
        <taxon>Aspergillaceae</taxon>
        <taxon>Aspergillus</taxon>
        <taxon>Aspergillus subgen. Circumdati</taxon>
    </lineage>
</organism>
<dbReference type="AlphaFoldDB" id="A0A3F3QHI2"/>
<dbReference type="Proteomes" id="UP000253729">
    <property type="component" value="Unassembled WGS sequence"/>
</dbReference>
<gene>
    <name evidence="1" type="ORF">BDQ94DRAFT_134531</name>
</gene>
<accession>A0A3F3QHI2</accession>
<reference evidence="1 2" key="1">
    <citation type="submission" date="2018-07" db="EMBL/GenBank/DDBJ databases">
        <title>The genomes of Aspergillus section Nigri reveals drivers in fungal speciation.</title>
        <authorList>
            <consortium name="DOE Joint Genome Institute"/>
            <person name="Vesth T.C."/>
            <person name="Nybo J."/>
            <person name="Theobald S."/>
            <person name="Brandl J."/>
            <person name="Frisvad J.C."/>
            <person name="Nielsen K.F."/>
            <person name="Lyhne E.K."/>
            <person name="Kogle M.E."/>
            <person name="Kuo A."/>
            <person name="Riley R."/>
            <person name="Clum A."/>
            <person name="Nolan M."/>
            <person name="Lipzen A."/>
            <person name="Salamov A."/>
            <person name="Henrissat B."/>
            <person name="Wiebenga A."/>
            <person name="De vries R.P."/>
            <person name="Grigoriev I.V."/>
            <person name="Mortensen U.H."/>
            <person name="Andersen M.R."/>
            <person name="Baker S.E."/>
        </authorList>
    </citation>
    <scope>NUCLEOTIDE SEQUENCE [LARGE SCALE GENOMIC DNA]</scope>
    <source>
        <strain evidence="1 2">CBS 139.54b</strain>
    </source>
</reference>
<evidence type="ECO:0000313" key="2">
    <source>
        <dbReference type="Proteomes" id="UP000253729"/>
    </source>
</evidence>
<sequence>MMYRSLLMESLTIFVSPSDLHPPWEPHIPSTEYRSSTFVLRYFCLGRVTSGEITHFYSLWQQTPLQARKLAGPPTSFTNQVGSVKVPKSLPLVHRIVRISISRPCH</sequence>
<keyword evidence="2" id="KW-1185">Reference proteome</keyword>
<dbReference type="EMBL" id="KZ852033">
    <property type="protein sequence ID" value="RDH38748.1"/>
    <property type="molecule type" value="Genomic_DNA"/>
</dbReference>
<evidence type="ECO:0000313" key="1">
    <source>
        <dbReference type="EMBL" id="RDH38748.1"/>
    </source>
</evidence>
<dbReference type="GeneID" id="38132842"/>